<dbReference type="AlphaFoldDB" id="A0A2R6NNP2"/>
<protein>
    <submittedName>
        <fullName evidence="2">Uncharacterized protein</fullName>
    </submittedName>
</protein>
<dbReference type="EMBL" id="MLYV02001029">
    <property type="protein sequence ID" value="PSR74045.1"/>
    <property type="molecule type" value="Genomic_DNA"/>
</dbReference>
<evidence type="ECO:0000313" key="2">
    <source>
        <dbReference type="EMBL" id="PSR74045.1"/>
    </source>
</evidence>
<accession>A0A2R6NNP2</accession>
<gene>
    <name evidence="2" type="ORF">PHLCEN_2v10168</name>
</gene>
<dbReference type="Proteomes" id="UP000186601">
    <property type="component" value="Unassembled WGS sequence"/>
</dbReference>
<keyword evidence="3" id="KW-1185">Reference proteome</keyword>
<evidence type="ECO:0000313" key="3">
    <source>
        <dbReference type="Proteomes" id="UP000186601"/>
    </source>
</evidence>
<comment type="caution">
    <text evidence="2">The sequence shown here is derived from an EMBL/GenBank/DDBJ whole genome shotgun (WGS) entry which is preliminary data.</text>
</comment>
<proteinExistence type="predicted"/>
<evidence type="ECO:0000256" key="1">
    <source>
        <dbReference type="SAM" id="MobiDB-lite"/>
    </source>
</evidence>
<reference evidence="2 3" key="1">
    <citation type="submission" date="2018-02" db="EMBL/GenBank/DDBJ databases">
        <title>Genome sequence of the basidiomycete white-rot fungus Phlebia centrifuga.</title>
        <authorList>
            <person name="Granchi Z."/>
            <person name="Peng M."/>
            <person name="de Vries R.P."/>
            <person name="Hilden K."/>
            <person name="Makela M.R."/>
            <person name="Grigoriev I."/>
            <person name="Riley R."/>
        </authorList>
    </citation>
    <scope>NUCLEOTIDE SEQUENCE [LARGE SCALE GENOMIC DNA]</scope>
    <source>
        <strain evidence="2 3">FBCC195</strain>
    </source>
</reference>
<organism evidence="2 3">
    <name type="scientific">Hermanssonia centrifuga</name>
    <dbReference type="NCBI Taxonomy" id="98765"/>
    <lineage>
        <taxon>Eukaryota</taxon>
        <taxon>Fungi</taxon>
        <taxon>Dikarya</taxon>
        <taxon>Basidiomycota</taxon>
        <taxon>Agaricomycotina</taxon>
        <taxon>Agaricomycetes</taxon>
        <taxon>Polyporales</taxon>
        <taxon>Meruliaceae</taxon>
        <taxon>Hermanssonia</taxon>
    </lineage>
</organism>
<name>A0A2R6NNP2_9APHY</name>
<feature type="region of interest" description="Disordered" evidence="1">
    <location>
        <begin position="77"/>
        <end position="118"/>
    </location>
</feature>
<sequence>MGRRLGMTTVKRAVLDFADSLNIPMERSRDSSVTGENINTPSESSFQVRRDDFGFGNSGNSDIVSFSVISVDTFPSASTPLTATPASNSSPASTVVTTLDSRGDSGPSGSPSTPGSSGIFSNCSSNIARAVHYMVLAEKTHTENVFA</sequence>
<feature type="compositionally biased region" description="Polar residues" evidence="1">
    <location>
        <begin position="31"/>
        <end position="47"/>
    </location>
</feature>
<feature type="region of interest" description="Disordered" evidence="1">
    <location>
        <begin position="28"/>
        <end position="49"/>
    </location>
</feature>